<name>A0ABZ2RY72_9BURK</name>
<sequence>MSVSYGEKLYGCKLVKREKIHPARTVPPILTVEDKKQVALAAKKVIEVHRDVLIALKDR</sequence>
<dbReference type="EMBL" id="CP148753">
    <property type="protein sequence ID" value="WXR72699.1"/>
    <property type="molecule type" value="Genomic_DNA"/>
</dbReference>
<reference evidence="1 2" key="1">
    <citation type="submission" date="2024-03" db="EMBL/GenBank/DDBJ databases">
        <title>Reference genomes for the five species model microbial community.</title>
        <authorList>
            <person name="Padfield D."/>
        </authorList>
    </citation>
    <scope>NUCLEOTIDE SEQUENCE [LARGE SCALE GENOMIC DNA]</scope>
    <source>
        <strain evidence="1 2">AB1</strain>
    </source>
</reference>
<evidence type="ECO:0000313" key="2">
    <source>
        <dbReference type="Proteomes" id="UP001456224"/>
    </source>
</evidence>
<gene>
    <name evidence="1" type="ORF">WHX56_24090</name>
</gene>
<accession>A0ABZ2RY72</accession>
<evidence type="ECO:0000313" key="1">
    <source>
        <dbReference type="EMBL" id="WXR72699.1"/>
    </source>
</evidence>
<dbReference type="Proteomes" id="UP001456224">
    <property type="component" value="Chromosome"/>
</dbReference>
<organism evidence="1 2">
    <name type="scientific">Achromobacter veterisilvae</name>
    <dbReference type="NCBI Taxonomy" id="2069367"/>
    <lineage>
        <taxon>Bacteria</taxon>
        <taxon>Pseudomonadati</taxon>
        <taxon>Pseudomonadota</taxon>
        <taxon>Betaproteobacteria</taxon>
        <taxon>Burkholderiales</taxon>
        <taxon>Alcaligenaceae</taxon>
        <taxon>Achromobacter</taxon>
    </lineage>
</organism>
<dbReference type="RefSeq" id="WP_338879198.1">
    <property type="nucleotide sequence ID" value="NZ_CP148753.1"/>
</dbReference>
<protein>
    <submittedName>
        <fullName evidence="1">Uncharacterized protein</fullName>
    </submittedName>
</protein>
<keyword evidence="2" id="KW-1185">Reference proteome</keyword>
<proteinExistence type="predicted"/>